<keyword evidence="1" id="KW-0812">Transmembrane</keyword>
<keyword evidence="1" id="KW-1133">Transmembrane helix</keyword>
<gene>
    <name evidence="2" type="ORF">E5163_08995</name>
</gene>
<name>A0A4S2H143_9PROT</name>
<reference evidence="2 3" key="1">
    <citation type="journal article" date="2017" name="Int. J. Syst. Evol. Microbiol.">
        <title>Marinicauda algicola sp. nov., isolated from a marine red alga Rhodosorus marinus.</title>
        <authorList>
            <person name="Jeong S.E."/>
            <person name="Jeon S.H."/>
            <person name="Chun B.H."/>
            <person name="Kim D.W."/>
            <person name="Jeon C.O."/>
        </authorList>
    </citation>
    <scope>NUCLEOTIDE SEQUENCE [LARGE SCALE GENOMIC DNA]</scope>
    <source>
        <strain evidence="2 3">JCM 31718</strain>
    </source>
</reference>
<dbReference type="RefSeq" id="WP_135995785.1">
    <property type="nucleotide sequence ID" value="NZ_CP071057.1"/>
</dbReference>
<dbReference type="AlphaFoldDB" id="A0A4S2H143"/>
<evidence type="ECO:0000256" key="1">
    <source>
        <dbReference type="SAM" id="Phobius"/>
    </source>
</evidence>
<feature type="transmembrane region" description="Helical" evidence="1">
    <location>
        <begin position="71"/>
        <end position="95"/>
    </location>
</feature>
<proteinExistence type="predicted"/>
<organism evidence="2 3">
    <name type="scientific">Marinicauda algicola</name>
    <dbReference type="NCBI Taxonomy" id="2029849"/>
    <lineage>
        <taxon>Bacteria</taxon>
        <taxon>Pseudomonadati</taxon>
        <taxon>Pseudomonadota</taxon>
        <taxon>Alphaproteobacteria</taxon>
        <taxon>Maricaulales</taxon>
        <taxon>Maricaulaceae</taxon>
        <taxon>Marinicauda</taxon>
    </lineage>
</organism>
<keyword evidence="1" id="KW-0472">Membrane</keyword>
<dbReference type="Proteomes" id="UP000308054">
    <property type="component" value="Unassembled WGS sequence"/>
</dbReference>
<keyword evidence="3" id="KW-1185">Reference proteome</keyword>
<accession>A0A4S2H143</accession>
<comment type="caution">
    <text evidence="2">The sequence shown here is derived from an EMBL/GenBank/DDBJ whole genome shotgun (WGS) entry which is preliminary data.</text>
</comment>
<evidence type="ECO:0000313" key="3">
    <source>
        <dbReference type="Proteomes" id="UP000308054"/>
    </source>
</evidence>
<protein>
    <submittedName>
        <fullName evidence="2">Uncharacterized protein</fullName>
    </submittedName>
</protein>
<sequence>MSQRSRERLRRMRDRRARDARTESVEGAIKLAGFGAAILVFVAVAVGFRGGEAGDGLAARFERLVPLLEPALFGMTRLELAMLAIAGLLVALFLWRRFRD</sequence>
<evidence type="ECO:0000313" key="2">
    <source>
        <dbReference type="EMBL" id="TGY89245.1"/>
    </source>
</evidence>
<dbReference type="EMBL" id="SRXW01000002">
    <property type="protein sequence ID" value="TGY89245.1"/>
    <property type="molecule type" value="Genomic_DNA"/>
</dbReference>